<dbReference type="SUPFAM" id="SSF53167">
    <property type="entry name" value="Purine and uridine phosphorylases"/>
    <property type="match status" value="1"/>
</dbReference>
<feature type="domain" description="Nucleoside phosphorylase" evidence="1">
    <location>
        <begin position="248"/>
        <end position="314"/>
    </location>
</feature>
<dbReference type="InterPro" id="IPR053137">
    <property type="entry name" value="NLR-like"/>
</dbReference>
<dbReference type="AlphaFoldDB" id="A0AAD4GZ73"/>
<gene>
    <name evidence="2" type="ORF">FE257_004398</name>
</gene>
<evidence type="ECO:0000259" key="1">
    <source>
        <dbReference type="Pfam" id="PF01048"/>
    </source>
</evidence>
<accession>A0AAD4GZ73</accession>
<keyword evidence="3" id="KW-1185">Reference proteome</keyword>
<dbReference type="GO" id="GO:0009116">
    <property type="term" value="P:nucleoside metabolic process"/>
    <property type="evidence" value="ECO:0007669"/>
    <property type="project" value="InterPro"/>
</dbReference>
<name>A0AAD4GZ73_ASPNN</name>
<dbReference type="PANTHER" id="PTHR46082:SF11">
    <property type="entry name" value="AAA+ ATPASE DOMAIN-CONTAINING PROTEIN-RELATED"/>
    <property type="match status" value="1"/>
</dbReference>
<dbReference type="Gene3D" id="3.40.50.1580">
    <property type="entry name" value="Nucleoside phosphorylase domain"/>
    <property type="match status" value="1"/>
</dbReference>
<organism evidence="2 3">
    <name type="scientific">Aspergillus nanangensis</name>
    <dbReference type="NCBI Taxonomy" id="2582783"/>
    <lineage>
        <taxon>Eukaryota</taxon>
        <taxon>Fungi</taxon>
        <taxon>Dikarya</taxon>
        <taxon>Ascomycota</taxon>
        <taxon>Pezizomycotina</taxon>
        <taxon>Eurotiomycetes</taxon>
        <taxon>Eurotiomycetidae</taxon>
        <taxon>Eurotiales</taxon>
        <taxon>Aspergillaceae</taxon>
        <taxon>Aspergillus</taxon>
        <taxon>Aspergillus subgen. Circumdati</taxon>
    </lineage>
</organism>
<dbReference type="EMBL" id="VCAU01000002">
    <property type="protein sequence ID" value="KAF9894777.1"/>
    <property type="molecule type" value="Genomic_DNA"/>
</dbReference>
<dbReference type="InterPro" id="IPR035994">
    <property type="entry name" value="Nucleoside_phosphorylase_sf"/>
</dbReference>
<reference evidence="2" key="1">
    <citation type="journal article" date="2019" name="Beilstein J. Org. Chem.">
        <title>Nanangenines: drimane sesquiterpenoids as the dominant metabolite cohort of a novel Australian fungus, Aspergillus nanangensis.</title>
        <authorList>
            <person name="Lacey H.J."/>
            <person name="Gilchrist C.L.M."/>
            <person name="Crombie A."/>
            <person name="Kalaitzis J.A."/>
            <person name="Vuong D."/>
            <person name="Rutledge P.J."/>
            <person name="Turner P."/>
            <person name="Pitt J.I."/>
            <person name="Lacey E."/>
            <person name="Chooi Y.H."/>
            <person name="Piggott A.M."/>
        </authorList>
    </citation>
    <scope>NUCLEOTIDE SEQUENCE</scope>
    <source>
        <strain evidence="2">MST-FP2251</strain>
    </source>
</reference>
<reference evidence="2" key="2">
    <citation type="submission" date="2020-02" db="EMBL/GenBank/DDBJ databases">
        <authorList>
            <person name="Gilchrist C.L.M."/>
            <person name="Chooi Y.-H."/>
        </authorList>
    </citation>
    <scope>NUCLEOTIDE SEQUENCE</scope>
    <source>
        <strain evidence="2">MST-FP2251</strain>
    </source>
</reference>
<evidence type="ECO:0000313" key="3">
    <source>
        <dbReference type="Proteomes" id="UP001194746"/>
    </source>
</evidence>
<dbReference type="InterPro" id="IPR000845">
    <property type="entry name" value="Nucleoside_phosphorylase_d"/>
</dbReference>
<proteinExistence type="predicted"/>
<comment type="caution">
    <text evidence="2">The sequence shown here is derived from an EMBL/GenBank/DDBJ whole genome shotgun (WGS) entry which is preliminary data.</text>
</comment>
<dbReference type="Proteomes" id="UP001194746">
    <property type="component" value="Unassembled WGS sequence"/>
</dbReference>
<dbReference type="Pfam" id="PF01048">
    <property type="entry name" value="PNP_UDP_1"/>
    <property type="match status" value="1"/>
</dbReference>
<dbReference type="PANTHER" id="PTHR46082">
    <property type="entry name" value="ATP/GTP-BINDING PROTEIN-RELATED"/>
    <property type="match status" value="1"/>
</dbReference>
<sequence>MAQLLRNSQFQNKFPDRERTTFRSHNKQLSYKDYTVGVICALEFELKAVRYMLDDEHASLPSVPGDPNVYVLGRIGSHNIVMACLPGGPGKATAAIATANMARTFPEIRLRLLVGTGGGVPSVTHDIRLGDVVISMPDGPHGGVVEYDMGSDTEEGFNHKGNLLPVPSILRSAVVKMRSNHRVKPNKIHQFLSAMLQKGQGLSTYQRPSMEPDVLFQGGYPHISGHDTCGRCDKGNVVNRPPRNSNVPHIHYGLIASGDQVMRSARERYRVTRDIGDVLCFEMEAAGILAAFPCLVIRGISNYADSHKTDVWRHYAAATAAGCAKELLLYLS</sequence>
<dbReference type="GO" id="GO:0003824">
    <property type="term" value="F:catalytic activity"/>
    <property type="evidence" value="ECO:0007669"/>
    <property type="project" value="InterPro"/>
</dbReference>
<protein>
    <recommendedName>
        <fullName evidence="1">Nucleoside phosphorylase domain-containing protein</fullName>
    </recommendedName>
</protein>
<evidence type="ECO:0000313" key="2">
    <source>
        <dbReference type="EMBL" id="KAF9894777.1"/>
    </source>
</evidence>